<feature type="region of interest" description="Disordered" evidence="1">
    <location>
        <begin position="1"/>
        <end position="47"/>
    </location>
</feature>
<sequence>MSQPITSARSRQPSGRSNLKSRSTSKNSSRSKTNLSGNRIQNLGGSTKSMAERVNERLAIIAASRGKHQKMELGDEEEGARPFTPTDHALTERPRLANMGLFPHEIDKAMDAMADADPNYQIKLRRTQEFRKTFPKPYVEMCEAEPETMQFDQTVASDKNKQTEMAKEFITRNRNRMWMFDVNYCKKSHPQVLDLMLDVENFPGLMDELVAKERKLDRGSGSENVTACLTMPKKLIKQDFLNDDWLSSMNRTSRKERMNRMFGESIKTRITDNARVSYFKGY</sequence>
<feature type="compositionally biased region" description="Polar residues" evidence="1">
    <location>
        <begin position="37"/>
        <end position="47"/>
    </location>
</feature>
<evidence type="ECO:0000256" key="1">
    <source>
        <dbReference type="SAM" id="MobiDB-lite"/>
    </source>
</evidence>
<name>A0A9W7EHV1_9STRA</name>
<dbReference type="OrthoDB" id="188202at2759"/>
<dbReference type="EMBL" id="BRXY01000222">
    <property type="protein sequence ID" value="GMH78485.1"/>
    <property type="molecule type" value="Genomic_DNA"/>
</dbReference>
<evidence type="ECO:0000313" key="3">
    <source>
        <dbReference type="Proteomes" id="UP001165085"/>
    </source>
</evidence>
<comment type="caution">
    <text evidence="2">The sequence shown here is derived from an EMBL/GenBank/DDBJ whole genome shotgun (WGS) entry which is preliminary data.</text>
</comment>
<proteinExistence type="predicted"/>
<organism evidence="2 3">
    <name type="scientific">Triparma strigata</name>
    <dbReference type="NCBI Taxonomy" id="1606541"/>
    <lineage>
        <taxon>Eukaryota</taxon>
        <taxon>Sar</taxon>
        <taxon>Stramenopiles</taxon>
        <taxon>Ochrophyta</taxon>
        <taxon>Bolidophyceae</taxon>
        <taxon>Parmales</taxon>
        <taxon>Triparmaceae</taxon>
        <taxon>Triparma</taxon>
    </lineage>
</organism>
<dbReference type="AlphaFoldDB" id="A0A9W7EHV1"/>
<evidence type="ECO:0000313" key="2">
    <source>
        <dbReference type="EMBL" id="GMH78485.1"/>
    </source>
</evidence>
<feature type="region of interest" description="Disordered" evidence="1">
    <location>
        <begin position="65"/>
        <end position="87"/>
    </location>
</feature>
<gene>
    <name evidence="2" type="ORF">TrST_g4777</name>
</gene>
<dbReference type="Proteomes" id="UP001165085">
    <property type="component" value="Unassembled WGS sequence"/>
</dbReference>
<reference evidence="3" key="1">
    <citation type="journal article" date="2023" name="Commun. Biol.">
        <title>Genome analysis of Parmales, the sister group of diatoms, reveals the evolutionary specialization of diatoms from phago-mixotrophs to photoautotrophs.</title>
        <authorList>
            <person name="Ban H."/>
            <person name="Sato S."/>
            <person name="Yoshikawa S."/>
            <person name="Yamada K."/>
            <person name="Nakamura Y."/>
            <person name="Ichinomiya M."/>
            <person name="Sato N."/>
            <person name="Blanc-Mathieu R."/>
            <person name="Endo H."/>
            <person name="Kuwata A."/>
            <person name="Ogata H."/>
        </authorList>
    </citation>
    <scope>NUCLEOTIDE SEQUENCE [LARGE SCALE GENOMIC DNA]</scope>
    <source>
        <strain evidence="3">NIES 3701</strain>
    </source>
</reference>
<feature type="compositionally biased region" description="Polar residues" evidence="1">
    <location>
        <begin position="1"/>
        <end position="15"/>
    </location>
</feature>
<keyword evidence="3" id="KW-1185">Reference proteome</keyword>
<accession>A0A9W7EHV1</accession>
<feature type="compositionally biased region" description="Low complexity" evidence="1">
    <location>
        <begin position="16"/>
        <end position="36"/>
    </location>
</feature>
<protein>
    <submittedName>
        <fullName evidence="2">Uncharacterized protein</fullName>
    </submittedName>
</protein>